<gene>
    <name evidence="1" type="ORF">SAMN00790413_01028</name>
</gene>
<dbReference type="Proteomes" id="UP000192582">
    <property type="component" value="Unassembled WGS sequence"/>
</dbReference>
<reference evidence="1 2" key="1">
    <citation type="submission" date="2017-04" db="EMBL/GenBank/DDBJ databases">
        <authorList>
            <person name="Afonso C.L."/>
            <person name="Miller P.J."/>
            <person name="Scott M.A."/>
            <person name="Spackman E."/>
            <person name="Goraichik I."/>
            <person name="Dimitrov K.M."/>
            <person name="Suarez D.L."/>
            <person name="Swayne D.E."/>
        </authorList>
    </citation>
    <scope>NUCLEOTIDE SEQUENCE [LARGE SCALE GENOMIC DNA]</scope>
    <source>
        <strain evidence="1 2">KR-140</strain>
    </source>
</reference>
<keyword evidence="2" id="KW-1185">Reference proteome</keyword>
<name>A0A1W1VCY8_9DEIO</name>
<evidence type="ECO:0000313" key="2">
    <source>
        <dbReference type="Proteomes" id="UP000192582"/>
    </source>
</evidence>
<evidence type="ECO:0000313" key="1">
    <source>
        <dbReference type="EMBL" id="SMB91185.1"/>
    </source>
</evidence>
<proteinExistence type="predicted"/>
<dbReference type="STRING" id="695939.SAMN00790413_01028"/>
<protein>
    <submittedName>
        <fullName evidence="1">Uncharacterized protein</fullName>
    </submittedName>
</protein>
<sequence length="123" mass="13095">MSNAARRSSRSRADGLNYTNYTTRRPYFGEIDCVSRHSGLDNDNDNGSTSHDGCIGFRVNGVYYGNKGPNEVDVGASRTFNIGCTAHTSTAVGATANANFYIATGGSSVFPGTAAMWLHDCNL</sequence>
<organism evidence="1 2">
    <name type="scientific">Deinococcus hopiensis KR-140</name>
    <dbReference type="NCBI Taxonomy" id="695939"/>
    <lineage>
        <taxon>Bacteria</taxon>
        <taxon>Thermotogati</taxon>
        <taxon>Deinococcota</taxon>
        <taxon>Deinococci</taxon>
        <taxon>Deinococcales</taxon>
        <taxon>Deinococcaceae</taxon>
        <taxon>Deinococcus</taxon>
    </lineage>
</organism>
<accession>A0A1W1VCY8</accession>
<dbReference type="EMBL" id="FWWU01000009">
    <property type="protein sequence ID" value="SMB91185.1"/>
    <property type="molecule type" value="Genomic_DNA"/>
</dbReference>
<dbReference type="AlphaFoldDB" id="A0A1W1VCY8"/>